<comment type="caution">
    <text evidence="10">The sequence shown here is derived from an EMBL/GenBank/DDBJ whole genome shotgun (WGS) entry which is preliminary data.</text>
</comment>
<organism evidence="10 11">
    <name type="scientific">Umbelopsis ramanniana AG</name>
    <dbReference type="NCBI Taxonomy" id="1314678"/>
    <lineage>
        <taxon>Eukaryota</taxon>
        <taxon>Fungi</taxon>
        <taxon>Fungi incertae sedis</taxon>
        <taxon>Mucoromycota</taxon>
        <taxon>Mucoromycotina</taxon>
        <taxon>Umbelopsidomycetes</taxon>
        <taxon>Umbelopsidales</taxon>
        <taxon>Umbelopsidaceae</taxon>
        <taxon>Umbelopsis</taxon>
    </lineage>
</organism>
<dbReference type="InterPro" id="IPR037196">
    <property type="entry name" value="HSP90_C"/>
</dbReference>
<dbReference type="HAMAP" id="MF_00505">
    <property type="entry name" value="HSP90"/>
    <property type="match status" value="1"/>
</dbReference>
<sequence>MSSETETFTFQAEISQLMSLIINTFYSNKEIFLRELISNASDALDKIRYQALTDPSKLDSEKDLYIRITPDREHNILSIRDTGIGLTKADLVNNLGTIAKSGTKTFMEALSSGADISMIGQFGVGFYSAYLVADKVQVITKHNDDEQYIWESAAGGSFTITRDEVNPPLGRGTEIRLYMKEDQLEYLEEKKIKDIVKKHSEFISYPIQLVVEKEVEKEVSDDEEEVEESEDKPKIEEIDEEEENKEKKKKTIKEKTTDTEELNKTKPLWTRNPEDISQEEYGAFYKALTNDWEEPLGVKHFSVEGQLEFRAILFLPKRAPFDMFETKKKRNNIKLYVRRVFIMDDCEELIPEWLNFIKGVVDSEDLPLNISREMLQQNKILKVIRKNLVKKCLEMFAEVSEDKENFAKFYESFSKNIKLGIHEDAQNRGKLAELLRYHSTKSGDEMTSLKDYVTRMPEKQQNIYYITGESRAAIEHSPFLEALKKKNFEVLLMTDPIDEYATTQLKDYDGKKLVCVTKEGLELEEDEEEKKAREEEEKKYDDLCKAVKEILGDKVEKVVVSNKLTDSPCVLTTGQFGWSANMERIMKAQALRDSSMSSYMASKKTLELNPDHPIVKTLKEKVAADSSDRTVKDLTTLLYETSLLTSGFSLDDPNNFANRIHRMISLGLNIDADEETPAEETSDVPPLETAEASKMEEVD</sequence>
<dbReference type="SUPFAM" id="SSF110942">
    <property type="entry name" value="HSP90 C-terminal domain"/>
    <property type="match status" value="1"/>
</dbReference>
<feature type="binding site" evidence="7">
    <location>
        <position position="94"/>
    </location>
    <ligand>
        <name>ATP</name>
        <dbReference type="ChEBI" id="CHEBI:30616"/>
    </ligand>
</feature>
<evidence type="ECO:0000256" key="7">
    <source>
        <dbReference type="PIRSR" id="PIRSR002583-1"/>
    </source>
</evidence>
<dbReference type="PRINTS" id="PR00775">
    <property type="entry name" value="HEATSHOCK90"/>
</dbReference>
<feature type="domain" description="Histidine kinase/HSP90-like ATPase" evidence="9">
    <location>
        <begin position="28"/>
        <end position="183"/>
    </location>
</feature>
<dbReference type="PROSITE" id="PS00298">
    <property type="entry name" value="HSP90"/>
    <property type="match status" value="1"/>
</dbReference>
<dbReference type="InterPro" id="IPR003594">
    <property type="entry name" value="HATPase_dom"/>
</dbReference>
<dbReference type="RefSeq" id="XP_051446405.1">
    <property type="nucleotide sequence ID" value="XM_051593528.1"/>
</dbReference>
<dbReference type="PANTHER" id="PTHR11528">
    <property type="entry name" value="HEAT SHOCK PROTEIN 90 FAMILY MEMBER"/>
    <property type="match status" value="1"/>
</dbReference>
<dbReference type="AlphaFoldDB" id="A0AAD5HG57"/>
<dbReference type="GO" id="GO:0005524">
    <property type="term" value="F:ATP binding"/>
    <property type="evidence" value="ECO:0007669"/>
    <property type="project" value="UniProtKB-KW"/>
</dbReference>
<keyword evidence="4 7" id="KW-0547">Nucleotide-binding</keyword>
<accession>A0AAD5HG57</accession>
<dbReference type="FunFam" id="3.40.50.11260:FF:000001">
    <property type="entry name" value="Heat shock protein 90 alpha"/>
    <property type="match status" value="1"/>
</dbReference>
<protein>
    <recommendedName>
        <fullName evidence="9">Histidine kinase/HSP90-like ATPase domain-containing protein</fullName>
    </recommendedName>
</protein>
<keyword evidence="6" id="KW-0143">Chaperone</keyword>
<dbReference type="Pfam" id="PF02518">
    <property type="entry name" value="HATPase_c"/>
    <property type="match status" value="1"/>
</dbReference>
<feature type="compositionally biased region" description="Acidic residues" evidence="8">
    <location>
        <begin position="671"/>
        <end position="682"/>
    </location>
</feature>
<feature type="binding site" evidence="7">
    <location>
        <position position="100"/>
    </location>
    <ligand>
        <name>ATP</name>
        <dbReference type="ChEBI" id="CHEBI:30616"/>
    </ligand>
</feature>
<comment type="subcellular location">
    <subcellularLocation>
        <location evidence="1">Cytoplasm</location>
    </subcellularLocation>
</comment>
<dbReference type="CDD" id="cd16927">
    <property type="entry name" value="HATPase_Hsp90-like"/>
    <property type="match status" value="1"/>
</dbReference>
<dbReference type="InterPro" id="IPR019805">
    <property type="entry name" value="Heat_shock_protein_90_CS"/>
</dbReference>
<evidence type="ECO:0000256" key="2">
    <source>
        <dbReference type="ARBA" id="ARBA00008239"/>
    </source>
</evidence>
<dbReference type="EMBL" id="MU620906">
    <property type="protein sequence ID" value="KAI8581401.1"/>
    <property type="molecule type" value="Genomic_DNA"/>
</dbReference>
<dbReference type="GeneID" id="75918870"/>
<feature type="binding site" evidence="7">
    <location>
        <begin position="121"/>
        <end position="126"/>
    </location>
    <ligand>
        <name>ATP</name>
        <dbReference type="ChEBI" id="CHEBI:30616"/>
    </ligand>
</feature>
<dbReference type="InterPro" id="IPR001404">
    <property type="entry name" value="Hsp90_fam"/>
</dbReference>
<dbReference type="Proteomes" id="UP001206595">
    <property type="component" value="Unassembled WGS sequence"/>
</dbReference>
<dbReference type="SUPFAM" id="SSF54211">
    <property type="entry name" value="Ribosomal protein S5 domain 2-like"/>
    <property type="match status" value="1"/>
</dbReference>
<dbReference type="InterPro" id="IPR036890">
    <property type="entry name" value="HATPase_C_sf"/>
</dbReference>
<comment type="similarity">
    <text evidence="2">Belongs to the heat shock protein 90 family.</text>
</comment>
<dbReference type="PIRSF" id="PIRSF002583">
    <property type="entry name" value="Hsp90"/>
    <property type="match status" value="1"/>
</dbReference>
<dbReference type="NCBIfam" id="NF003555">
    <property type="entry name" value="PRK05218.1"/>
    <property type="match status" value="1"/>
</dbReference>
<gene>
    <name evidence="10" type="ORF">K450DRAFT_286169</name>
</gene>
<evidence type="ECO:0000256" key="4">
    <source>
        <dbReference type="ARBA" id="ARBA00022741"/>
    </source>
</evidence>
<dbReference type="GO" id="GO:0140662">
    <property type="term" value="F:ATP-dependent protein folding chaperone"/>
    <property type="evidence" value="ECO:0007669"/>
    <property type="project" value="InterPro"/>
</dbReference>
<reference evidence="10" key="2">
    <citation type="journal article" date="2022" name="Proc. Natl. Acad. Sci. U.S.A.">
        <title>Diploid-dominant life cycles characterize the early evolution of Fungi.</title>
        <authorList>
            <person name="Amses K.R."/>
            <person name="Simmons D.R."/>
            <person name="Longcore J.E."/>
            <person name="Mondo S.J."/>
            <person name="Seto K."/>
            <person name="Jeronimo G.H."/>
            <person name="Bonds A.E."/>
            <person name="Quandt C.A."/>
            <person name="Davis W.J."/>
            <person name="Chang Y."/>
            <person name="Federici B.A."/>
            <person name="Kuo A."/>
            <person name="LaButti K."/>
            <person name="Pangilinan J."/>
            <person name="Andreopoulos W."/>
            <person name="Tritt A."/>
            <person name="Riley R."/>
            <person name="Hundley H."/>
            <person name="Johnson J."/>
            <person name="Lipzen A."/>
            <person name="Barry K."/>
            <person name="Lang B.F."/>
            <person name="Cuomo C.A."/>
            <person name="Buchler N.E."/>
            <person name="Grigoriev I.V."/>
            <person name="Spatafora J.W."/>
            <person name="Stajich J.E."/>
            <person name="James T.Y."/>
        </authorList>
    </citation>
    <scope>NUCLEOTIDE SEQUENCE</scope>
    <source>
        <strain evidence="10">AG</strain>
    </source>
</reference>
<dbReference type="Gene3D" id="3.40.50.11260">
    <property type="match status" value="1"/>
</dbReference>
<keyword evidence="3" id="KW-0963">Cytoplasm</keyword>
<evidence type="ECO:0000259" key="9">
    <source>
        <dbReference type="SMART" id="SM00387"/>
    </source>
</evidence>
<dbReference type="Gene3D" id="3.30.565.10">
    <property type="entry name" value="Histidine kinase-like ATPase, C-terminal domain"/>
    <property type="match status" value="1"/>
</dbReference>
<feature type="region of interest" description="Disordered" evidence="8">
    <location>
        <begin position="216"/>
        <end position="263"/>
    </location>
</feature>
<feature type="binding site" evidence="7">
    <location>
        <begin position="101"/>
        <end position="102"/>
    </location>
    <ligand>
        <name>ATP</name>
        <dbReference type="ChEBI" id="CHEBI:30616"/>
    </ligand>
</feature>
<feature type="binding site" evidence="7">
    <location>
        <position position="173"/>
    </location>
    <ligand>
        <name>ATP</name>
        <dbReference type="ChEBI" id="CHEBI:30616"/>
    </ligand>
</feature>
<feature type="binding site" evidence="7">
    <location>
        <position position="39"/>
    </location>
    <ligand>
        <name>ATP</name>
        <dbReference type="ChEBI" id="CHEBI:30616"/>
    </ligand>
</feature>
<evidence type="ECO:0000256" key="6">
    <source>
        <dbReference type="ARBA" id="ARBA00023186"/>
    </source>
</evidence>
<feature type="compositionally biased region" description="Acidic residues" evidence="8">
    <location>
        <begin position="219"/>
        <end position="230"/>
    </location>
</feature>
<feature type="binding site" evidence="7">
    <location>
        <position position="81"/>
    </location>
    <ligand>
        <name>ATP</name>
        <dbReference type="ChEBI" id="CHEBI:30616"/>
    </ligand>
</feature>
<evidence type="ECO:0000256" key="5">
    <source>
        <dbReference type="ARBA" id="ARBA00022840"/>
    </source>
</evidence>
<dbReference type="GO" id="GO:0005737">
    <property type="term" value="C:cytoplasm"/>
    <property type="evidence" value="ECO:0007669"/>
    <property type="project" value="UniProtKB-SubCell"/>
</dbReference>
<evidence type="ECO:0000313" key="11">
    <source>
        <dbReference type="Proteomes" id="UP001206595"/>
    </source>
</evidence>
<dbReference type="Gene3D" id="1.20.120.790">
    <property type="entry name" value="Heat shock protein 90, C-terminal domain"/>
    <property type="match status" value="1"/>
</dbReference>
<dbReference type="InterPro" id="IPR020575">
    <property type="entry name" value="Hsp90_N"/>
</dbReference>
<evidence type="ECO:0000256" key="1">
    <source>
        <dbReference type="ARBA" id="ARBA00004496"/>
    </source>
</evidence>
<feature type="binding site" evidence="7">
    <location>
        <position position="35"/>
    </location>
    <ligand>
        <name>ATP</name>
        <dbReference type="ChEBI" id="CHEBI:30616"/>
    </ligand>
</feature>
<feature type="compositionally biased region" description="Basic and acidic residues" evidence="8">
    <location>
        <begin position="253"/>
        <end position="263"/>
    </location>
</feature>
<evidence type="ECO:0000256" key="8">
    <source>
        <dbReference type="SAM" id="MobiDB-lite"/>
    </source>
</evidence>
<dbReference type="Gene3D" id="3.30.230.80">
    <property type="match status" value="1"/>
</dbReference>
<feature type="region of interest" description="Disordered" evidence="8">
    <location>
        <begin position="671"/>
        <end position="699"/>
    </location>
</feature>
<dbReference type="InterPro" id="IPR020568">
    <property type="entry name" value="Ribosomal_Su5_D2-typ_SF"/>
</dbReference>
<keyword evidence="11" id="KW-1185">Reference proteome</keyword>
<dbReference type="Pfam" id="PF00183">
    <property type="entry name" value="HSP90"/>
    <property type="match status" value="1"/>
</dbReference>
<dbReference type="FunFam" id="3.30.230.80:FF:000001">
    <property type="entry name" value="Heat shock protein 90 alpha"/>
    <property type="match status" value="1"/>
</dbReference>
<dbReference type="GO" id="GO:0016887">
    <property type="term" value="F:ATP hydrolysis activity"/>
    <property type="evidence" value="ECO:0007669"/>
    <property type="project" value="InterPro"/>
</dbReference>
<feature type="binding site" evidence="7">
    <location>
        <position position="372"/>
    </location>
    <ligand>
        <name>ATP</name>
        <dbReference type="ChEBI" id="CHEBI:30616"/>
    </ligand>
</feature>
<reference evidence="10" key="1">
    <citation type="submission" date="2021-06" db="EMBL/GenBank/DDBJ databases">
        <authorList>
            <consortium name="DOE Joint Genome Institute"/>
            <person name="Mondo S.J."/>
            <person name="Amses K.R."/>
            <person name="Simmons D.R."/>
            <person name="Longcore J.E."/>
            <person name="Seto K."/>
            <person name="Alves G.H."/>
            <person name="Bonds A.E."/>
            <person name="Quandt C.A."/>
            <person name="Davis W.J."/>
            <person name="Chang Y."/>
            <person name="Letcher P.M."/>
            <person name="Powell M.J."/>
            <person name="Kuo A."/>
            <person name="Labutti K."/>
            <person name="Pangilinan J."/>
            <person name="Andreopoulos W."/>
            <person name="Tritt A."/>
            <person name="Riley R."/>
            <person name="Hundley H."/>
            <person name="Johnson J."/>
            <person name="Lipzen A."/>
            <person name="Barry K."/>
            <person name="Berbee M.L."/>
            <person name="Buchler N.E."/>
            <person name="Grigoriev I.V."/>
            <person name="Spatafora J.W."/>
            <person name="Stajich J.E."/>
            <person name="James T.Y."/>
        </authorList>
    </citation>
    <scope>NUCLEOTIDE SEQUENCE</scope>
    <source>
        <strain evidence="10">AG</strain>
    </source>
</reference>
<dbReference type="SMART" id="SM00387">
    <property type="entry name" value="HATPase_c"/>
    <property type="match status" value="1"/>
</dbReference>
<dbReference type="FunFam" id="3.30.565.10:FF:000001">
    <property type="entry name" value="Heat shock protein HSP 90-alpha"/>
    <property type="match status" value="1"/>
</dbReference>
<dbReference type="FunFam" id="1.20.120.790:FF:000001">
    <property type="entry name" value="Heat shock protein 90 alpha"/>
    <property type="match status" value="1"/>
</dbReference>
<dbReference type="GO" id="GO:0051082">
    <property type="term" value="F:unfolded protein binding"/>
    <property type="evidence" value="ECO:0007669"/>
    <property type="project" value="InterPro"/>
</dbReference>
<evidence type="ECO:0000313" key="10">
    <source>
        <dbReference type="EMBL" id="KAI8581401.1"/>
    </source>
</evidence>
<proteinExistence type="inferred from homology"/>
<dbReference type="SUPFAM" id="SSF55874">
    <property type="entry name" value="ATPase domain of HSP90 chaperone/DNA topoisomerase II/histidine kinase"/>
    <property type="match status" value="1"/>
</dbReference>
<evidence type="ECO:0000256" key="3">
    <source>
        <dbReference type="ARBA" id="ARBA00022490"/>
    </source>
</evidence>
<name>A0AAD5HG57_UMBRA</name>
<keyword evidence="5 7" id="KW-0067">ATP-binding</keyword>